<protein>
    <submittedName>
        <fullName evidence="2">Uncharacterized protein</fullName>
    </submittedName>
</protein>
<dbReference type="AlphaFoldDB" id="A0A0A8Y854"/>
<accession>A0A0A8Y854</accession>
<feature type="region of interest" description="Disordered" evidence="1">
    <location>
        <begin position="22"/>
        <end position="51"/>
    </location>
</feature>
<organism evidence="2">
    <name type="scientific">Arundo donax</name>
    <name type="common">Giant reed</name>
    <name type="synonym">Donax arundinaceus</name>
    <dbReference type="NCBI Taxonomy" id="35708"/>
    <lineage>
        <taxon>Eukaryota</taxon>
        <taxon>Viridiplantae</taxon>
        <taxon>Streptophyta</taxon>
        <taxon>Embryophyta</taxon>
        <taxon>Tracheophyta</taxon>
        <taxon>Spermatophyta</taxon>
        <taxon>Magnoliopsida</taxon>
        <taxon>Liliopsida</taxon>
        <taxon>Poales</taxon>
        <taxon>Poaceae</taxon>
        <taxon>PACMAD clade</taxon>
        <taxon>Arundinoideae</taxon>
        <taxon>Arundineae</taxon>
        <taxon>Arundo</taxon>
    </lineage>
</organism>
<dbReference type="EMBL" id="GBRH01275529">
    <property type="protein sequence ID" value="JAD22366.1"/>
    <property type="molecule type" value="Transcribed_RNA"/>
</dbReference>
<evidence type="ECO:0000313" key="2">
    <source>
        <dbReference type="EMBL" id="JAD22366.1"/>
    </source>
</evidence>
<feature type="compositionally biased region" description="Basic residues" evidence="1">
    <location>
        <begin position="24"/>
        <end position="35"/>
    </location>
</feature>
<proteinExistence type="predicted"/>
<evidence type="ECO:0000256" key="1">
    <source>
        <dbReference type="SAM" id="MobiDB-lite"/>
    </source>
</evidence>
<reference evidence="2" key="2">
    <citation type="journal article" date="2015" name="Data Brief">
        <title>Shoot transcriptome of the giant reed, Arundo donax.</title>
        <authorList>
            <person name="Barrero R.A."/>
            <person name="Guerrero F.D."/>
            <person name="Moolhuijzen P."/>
            <person name="Goolsby J.A."/>
            <person name="Tidwell J."/>
            <person name="Bellgard S.E."/>
            <person name="Bellgard M.I."/>
        </authorList>
    </citation>
    <scope>NUCLEOTIDE SEQUENCE</scope>
    <source>
        <tissue evidence="2">Shoot tissue taken approximately 20 cm above the soil surface</tissue>
    </source>
</reference>
<reference evidence="2" key="1">
    <citation type="submission" date="2014-09" db="EMBL/GenBank/DDBJ databases">
        <authorList>
            <person name="Magalhaes I.L.F."/>
            <person name="Oliveira U."/>
            <person name="Santos F.R."/>
            <person name="Vidigal T.H.D.A."/>
            <person name="Brescovit A.D."/>
            <person name="Santos A.J."/>
        </authorList>
    </citation>
    <scope>NUCLEOTIDE SEQUENCE</scope>
    <source>
        <tissue evidence="2">Shoot tissue taken approximately 20 cm above the soil surface</tissue>
    </source>
</reference>
<name>A0A0A8Y854_ARUDO</name>
<sequence length="51" mass="5920">MAEQAGSRMLWTATAVERTMTRWCARRRHGSKGRKGGGSERAMTRWRRNEP</sequence>